<dbReference type="Gene3D" id="3.30.460.10">
    <property type="entry name" value="Beta Polymerase, domain 2"/>
    <property type="match status" value="1"/>
</dbReference>
<dbReference type="PANTHER" id="PTHR21262">
    <property type="entry name" value="GUANOSINE-3',5'-BIS DIPHOSPHATE 3'-PYROPHOSPHOHYDROLASE"/>
    <property type="match status" value="1"/>
</dbReference>
<dbReference type="SUPFAM" id="SSF81301">
    <property type="entry name" value="Nucleotidyltransferase"/>
    <property type="match status" value="1"/>
</dbReference>
<dbReference type="InterPro" id="IPR003607">
    <property type="entry name" value="HD/PDEase_dom"/>
</dbReference>
<dbReference type="InterPro" id="IPR002912">
    <property type="entry name" value="ACT_dom"/>
</dbReference>
<dbReference type="Gene3D" id="3.10.20.30">
    <property type="match status" value="1"/>
</dbReference>
<dbReference type="Pfam" id="PF13328">
    <property type="entry name" value="HD_4"/>
    <property type="match status" value="1"/>
</dbReference>
<evidence type="ECO:0000313" key="6">
    <source>
        <dbReference type="EMBL" id="MBO8448367.1"/>
    </source>
</evidence>
<evidence type="ECO:0000313" key="7">
    <source>
        <dbReference type="Proteomes" id="UP000810252"/>
    </source>
</evidence>
<name>A0A9D9HFW6_9BACT</name>
<dbReference type="Pfam" id="PF02824">
    <property type="entry name" value="TGS"/>
    <property type="match status" value="1"/>
</dbReference>
<gene>
    <name evidence="6" type="ORF">IAC29_03740</name>
</gene>
<feature type="domain" description="ACT" evidence="4">
    <location>
        <begin position="650"/>
        <end position="723"/>
    </location>
</feature>
<dbReference type="SMART" id="SM00954">
    <property type="entry name" value="RelA_SpoT"/>
    <property type="match status" value="1"/>
</dbReference>
<comment type="caution">
    <text evidence="6">The sequence shown here is derived from an EMBL/GenBank/DDBJ whole genome shotgun (WGS) entry which is preliminary data.</text>
</comment>
<dbReference type="FunFam" id="3.10.20.30:FF:000002">
    <property type="entry name" value="GTP pyrophosphokinase (RelA/SpoT)"/>
    <property type="match status" value="1"/>
</dbReference>
<dbReference type="Pfam" id="PF04607">
    <property type="entry name" value="RelA_SpoT"/>
    <property type="match status" value="1"/>
</dbReference>
<dbReference type="PROSITE" id="PS51671">
    <property type="entry name" value="ACT"/>
    <property type="match status" value="1"/>
</dbReference>
<protein>
    <submittedName>
        <fullName evidence="6">Bifunctional (P)ppGpp synthetase/guanosine-3',5'-bis(Diphosphate) 3'-pyrophosphohydrolase</fullName>
    </submittedName>
</protein>
<feature type="domain" description="TGS" evidence="5">
    <location>
        <begin position="388"/>
        <end position="449"/>
    </location>
</feature>
<dbReference type="EMBL" id="JADIMQ010000052">
    <property type="protein sequence ID" value="MBO8448367.1"/>
    <property type="molecule type" value="Genomic_DNA"/>
</dbReference>
<dbReference type="Gene3D" id="1.10.3210.10">
    <property type="entry name" value="Hypothetical protein af1432"/>
    <property type="match status" value="1"/>
</dbReference>
<dbReference type="Pfam" id="PF19296">
    <property type="entry name" value="RelA_AH_RIS"/>
    <property type="match status" value="1"/>
</dbReference>
<dbReference type="SMART" id="SM00471">
    <property type="entry name" value="HDc"/>
    <property type="match status" value="1"/>
</dbReference>
<feature type="coiled-coil region" evidence="2">
    <location>
        <begin position="481"/>
        <end position="508"/>
    </location>
</feature>
<dbReference type="PROSITE" id="PS51880">
    <property type="entry name" value="TGS"/>
    <property type="match status" value="1"/>
</dbReference>
<dbReference type="AlphaFoldDB" id="A0A9D9HFW6"/>
<comment type="function">
    <text evidence="1">In eubacteria ppGpp (guanosine 3'-diphosphate 5'-diphosphate) is a mediator of the stringent response that coordinates a variety of cellular activities in response to changes in nutritional abundance.</text>
</comment>
<accession>A0A9D9HFW6</accession>
<dbReference type="InterPro" id="IPR004095">
    <property type="entry name" value="TGS"/>
</dbReference>
<dbReference type="InterPro" id="IPR045600">
    <property type="entry name" value="RelA/SpoT_AH_RIS"/>
</dbReference>
<proteinExistence type="inferred from homology"/>
<evidence type="ECO:0000256" key="3">
    <source>
        <dbReference type="SAM" id="MobiDB-lite"/>
    </source>
</evidence>
<dbReference type="NCBIfam" id="TIGR00691">
    <property type="entry name" value="spoT_relA"/>
    <property type="match status" value="1"/>
</dbReference>
<dbReference type="GO" id="GO:0005886">
    <property type="term" value="C:plasma membrane"/>
    <property type="evidence" value="ECO:0007669"/>
    <property type="project" value="TreeGrafter"/>
</dbReference>
<dbReference type="SUPFAM" id="SSF109604">
    <property type="entry name" value="HD-domain/PDEase-like"/>
    <property type="match status" value="1"/>
</dbReference>
<evidence type="ECO:0000256" key="2">
    <source>
        <dbReference type="SAM" id="Coils"/>
    </source>
</evidence>
<dbReference type="CDD" id="cd01668">
    <property type="entry name" value="TGS_RSH"/>
    <property type="match status" value="1"/>
</dbReference>
<organism evidence="6 7">
    <name type="scientific">Candidatus Cryptobacteroides merdigallinarum</name>
    <dbReference type="NCBI Taxonomy" id="2840770"/>
    <lineage>
        <taxon>Bacteria</taxon>
        <taxon>Pseudomonadati</taxon>
        <taxon>Bacteroidota</taxon>
        <taxon>Bacteroidia</taxon>
        <taxon>Bacteroidales</taxon>
        <taxon>Candidatus Cryptobacteroides</taxon>
    </lineage>
</organism>
<dbReference type="SUPFAM" id="SSF81271">
    <property type="entry name" value="TGS-like"/>
    <property type="match status" value="1"/>
</dbReference>
<dbReference type="GO" id="GO:0015969">
    <property type="term" value="P:guanosine tetraphosphate metabolic process"/>
    <property type="evidence" value="ECO:0007669"/>
    <property type="project" value="InterPro"/>
</dbReference>
<reference evidence="6" key="1">
    <citation type="submission" date="2020-10" db="EMBL/GenBank/DDBJ databases">
        <authorList>
            <person name="Gilroy R."/>
        </authorList>
    </citation>
    <scope>NUCLEOTIDE SEQUENCE</scope>
    <source>
        <strain evidence="6">20514</strain>
    </source>
</reference>
<dbReference type="InterPro" id="IPR012675">
    <property type="entry name" value="Beta-grasp_dom_sf"/>
</dbReference>
<dbReference type="Gene3D" id="3.30.70.260">
    <property type="match status" value="1"/>
</dbReference>
<evidence type="ECO:0000259" key="5">
    <source>
        <dbReference type="PROSITE" id="PS51880"/>
    </source>
</evidence>
<evidence type="ECO:0000256" key="1">
    <source>
        <dbReference type="RuleBase" id="RU003847"/>
    </source>
</evidence>
<dbReference type="InterPro" id="IPR004811">
    <property type="entry name" value="RelA/Spo_fam"/>
</dbReference>
<dbReference type="PANTHER" id="PTHR21262:SF31">
    <property type="entry name" value="GTP PYROPHOSPHOKINASE"/>
    <property type="match status" value="1"/>
</dbReference>
<sequence>MDRIDSLFPEYDGKGRELIREAYLIAEKSLEGQTRGNGQPFLEHPVNVAKIAADEIGLPAGCIAAVFLHEAGRFSPGTDVMAGKDFGKDVHTIVDGLNKISTIKPKDTRLEAENYKRLIVSYSKDPRVTVLKLADRLEVMRSLDIFPKASRERKVLETLMLYIPLAHQLGLYNMKSELEDIYFRYAEPEQYRAITNKLRSTEKDRQKLMTQFIEPLKNKLSEEGIKYKLKIRTKTAYSIWRKMQKQKVPFEGVYDVFAIRFIIDCEPDREKEHALCWKVFSRVTEEYESDTNRLRDWLSNPKPNGYESLHITVKNKDNVYLEVQIRTKRMDEIAENGLASHWSYKGIKHEETLDKWLVSVRHILEHPASSSGDGQEYYEDDLPEPPSREIFVFTPSGELRKLTAGATVLDFAFDIHSNLGIKCTGGKVNGKAVPIKEKLHTGDVVEIMSSKNQKPSKDWLNIVVTNKARTKIRQKLSEAEFQKAAEGKELLERRLKNWKLELNDEDLAALMKKTQYKNVNAFFAAVGEGTVDIADIKNFLDRKETRTADEAERQPEKAPIQATASRKQAGATDDIMVIDARDVKSLDYKMAKCCNPVYGDDVFGFVSIKDGIKIHRMSCANAARLMERYPYRIQKVKWSETPATSSFQVTLKIIAAHEDSVINEIFDTVNSFKASIRNFNVSDNDRNGTYVIQVKLSVPNNLELDKVISQIRVRKNIIKVNRL</sequence>
<dbReference type="InterPro" id="IPR007685">
    <property type="entry name" value="RelA_SpoT"/>
</dbReference>
<reference evidence="6" key="2">
    <citation type="journal article" date="2021" name="PeerJ">
        <title>Extensive microbial diversity within the chicken gut microbiome revealed by metagenomics and culture.</title>
        <authorList>
            <person name="Gilroy R."/>
            <person name="Ravi A."/>
            <person name="Getino M."/>
            <person name="Pursley I."/>
            <person name="Horton D.L."/>
            <person name="Alikhan N.F."/>
            <person name="Baker D."/>
            <person name="Gharbi K."/>
            <person name="Hall N."/>
            <person name="Watson M."/>
            <person name="Adriaenssens E.M."/>
            <person name="Foster-Nyarko E."/>
            <person name="Jarju S."/>
            <person name="Secka A."/>
            <person name="Antonio M."/>
            <person name="Oren A."/>
            <person name="Chaudhuri R.R."/>
            <person name="La Ragione R."/>
            <person name="Hildebrand F."/>
            <person name="Pallen M.J."/>
        </authorList>
    </citation>
    <scope>NUCLEOTIDE SEQUENCE</scope>
    <source>
        <strain evidence="6">20514</strain>
    </source>
</reference>
<evidence type="ECO:0000259" key="4">
    <source>
        <dbReference type="PROSITE" id="PS51671"/>
    </source>
</evidence>
<dbReference type="InterPro" id="IPR033655">
    <property type="entry name" value="TGS_RelA/SpoT"/>
</dbReference>
<dbReference type="InterPro" id="IPR012676">
    <property type="entry name" value="TGS-like"/>
</dbReference>
<feature type="compositionally biased region" description="Basic and acidic residues" evidence="3">
    <location>
        <begin position="545"/>
        <end position="556"/>
    </location>
</feature>
<dbReference type="Proteomes" id="UP000810252">
    <property type="component" value="Unassembled WGS sequence"/>
</dbReference>
<keyword evidence="2" id="KW-0175">Coiled coil</keyword>
<feature type="region of interest" description="Disordered" evidence="3">
    <location>
        <begin position="545"/>
        <end position="567"/>
    </location>
</feature>
<dbReference type="CDD" id="cd05399">
    <property type="entry name" value="NT_Rel-Spo_like"/>
    <property type="match status" value="1"/>
</dbReference>
<comment type="similarity">
    <text evidence="1">Belongs to the relA/spoT family.</text>
</comment>
<dbReference type="InterPro" id="IPR043519">
    <property type="entry name" value="NT_sf"/>
</dbReference>
<dbReference type="Pfam" id="PF13291">
    <property type="entry name" value="ACT_4"/>
    <property type="match status" value="1"/>
</dbReference>